<evidence type="ECO:0000313" key="2">
    <source>
        <dbReference type="Proteomes" id="UP000054538"/>
    </source>
</evidence>
<dbReference type="HOGENOM" id="CLU_2558979_0_0_1"/>
<dbReference type="AlphaFoldDB" id="A0A0D0DSE4"/>
<sequence length="82" mass="8725">MVTGLASLPRRDAGIGDLPGHALRVYYYGSEQPTTSLKKSAPYHKPNSGRCYPPNIIGGPIDGCGRRTGGYVSSSWGPDPTF</sequence>
<dbReference type="Proteomes" id="UP000054538">
    <property type="component" value="Unassembled WGS sequence"/>
</dbReference>
<evidence type="ECO:0000313" key="1">
    <source>
        <dbReference type="EMBL" id="KIK91001.1"/>
    </source>
</evidence>
<accession>A0A0D0DSE4</accession>
<dbReference type="EMBL" id="KN825441">
    <property type="protein sequence ID" value="KIK91001.1"/>
    <property type="molecule type" value="Genomic_DNA"/>
</dbReference>
<keyword evidence="2" id="KW-1185">Reference proteome</keyword>
<protein>
    <submittedName>
        <fullName evidence="1">Uncharacterized protein</fullName>
    </submittedName>
</protein>
<name>A0A0D0DSE4_9AGAM</name>
<dbReference type="InParanoid" id="A0A0D0DSE4"/>
<reference evidence="1 2" key="1">
    <citation type="submission" date="2014-04" db="EMBL/GenBank/DDBJ databases">
        <authorList>
            <consortium name="DOE Joint Genome Institute"/>
            <person name="Kuo A."/>
            <person name="Kohler A."/>
            <person name="Jargeat P."/>
            <person name="Nagy L.G."/>
            <person name="Floudas D."/>
            <person name="Copeland A."/>
            <person name="Barry K.W."/>
            <person name="Cichocki N."/>
            <person name="Veneault-Fourrey C."/>
            <person name="LaButti K."/>
            <person name="Lindquist E.A."/>
            <person name="Lipzen A."/>
            <person name="Lundell T."/>
            <person name="Morin E."/>
            <person name="Murat C."/>
            <person name="Sun H."/>
            <person name="Tunlid A."/>
            <person name="Henrissat B."/>
            <person name="Grigoriev I.V."/>
            <person name="Hibbett D.S."/>
            <person name="Martin F."/>
            <person name="Nordberg H.P."/>
            <person name="Cantor M.N."/>
            <person name="Hua S.X."/>
        </authorList>
    </citation>
    <scope>NUCLEOTIDE SEQUENCE [LARGE SCALE GENOMIC DNA]</scope>
    <source>
        <strain evidence="1 2">Ve08.2h10</strain>
    </source>
</reference>
<organism evidence="1 2">
    <name type="scientific">Paxillus rubicundulus Ve08.2h10</name>
    <dbReference type="NCBI Taxonomy" id="930991"/>
    <lineage>
        <taxon>Eukaryota</taxon>
        <taxon>Fungi</taxon>
        <taxon>Dikarya</taxon>
        <taxon>Basidiomycota</taxon>
        <taxon>Agaricomycotina</taxon>
        <taxon>Agaricomycetes</taxon>
        <taxon>Agaricomycetidae</taxon>
        <taxon>Boletales</taxon>
        <taxon>Paxilineae</taxon>
        <taxon>Paxillaceae</taxon>
        <taxon>Paxillus</taxon>
    </lineage>
</organism>
<reference evidence="2" key="2">
    <citation type="submission" date="2015-01" db="EMBL/GenBank/DDBJ databases">
        <title>Evolutionary Origins and Diversification of the Mycorrhizal Mutualists.</title>
        <authorList>
            <consortium name="DOE Joint Genome Institute"/>
            <consortium name="Mycorrhizal Genomics Consortium"/>
            <person name="Kohler A."/>
            <person name="Kuo A."/>
            <person name="Nagy L.G."/>
            <person name="Floudas D."/>
            <person name="Copeland A."/>
            <person name="Barry K.W."/>
            <person name="Cichocki N."/>
            <person name="Veneault-Fourrey C."/>
            <person name="LaButti K."/>
            <person name="Lindquist E.A."/>
            <person name="Lipzen A."/>
            <person name="Lundell T."/>
            <person name="Morin E."/>
            <person name="Murat C."/>
            <person name="Riley R."/>
            <person name="Ohm R."/>
            <person name="Sun H."/>
            <person name="Tunlid A."/>
            <person name="Henrissat B."/>
            <person name="Grigoriev I.V."/>
            <person name="Hibbett D.S."/>
            <person name="Martin F."/>
        </authorList>
    </citation>
    <scope>NUCLEOTIDE SEQUENCE [LARGE SCALE GENOMIC DNA]</scope>
    <source>
        <strain evidence="2">Ve08.2h10</strain>
    </source>
</reference>
<gene>
    <name evidence="1" type="ORF">PAXRUDRAFT_653032</name>
</gene>
<proteinExistence type="predicted"/>